<dbReference type="PANTHER" id="PTHR37610:SF40">
    <property type="entry name" value="OS01G0909600 PROTEIN"/>
    <property type="match status" value="1"/>
</dbReference>
<feature type="non-terminal residue" evidence="2">
    <location>
        <position position="118"/>
    </location>
</feature>
<reference evidence="2 3" key="1">
    <citation type="journal article" date="2014" name="Nature">
        <title>The genome of the recently domesticated crop plant sugar beet (Beta vulgaris).</title>
        <authorList>
            <person name="Dohm J.C."/>
            <person name="Minoche A.E."/>
            <person name="Holtgrawe D."/>
            <person name="Capella-Gutierrez S."/>
            <person name="Zakrzewski F."/>
            <person name="Tafer H."/>
            <person name="Rupp O."/>
            <person name="Sorensen T.R."/>
            <person name="Stracke R."/>
            <person name="Reinhardt R."/>
            <person name="Goesmann A."/>
            <person name="Kraft T."/>
            <person name="Schulz B."/>
            <person name="Stadler P.F."/>
            <person name="Schmidt T."/>
            <person name="Gabaldon T."/>
            <person name="Lehrach H."/>
            <person name="Weisshaar B."/>
            <person name="Himmelbauer H."/>
        </authorList>
    </citation>
    <scope>NUCLEOTIDE SEQUENCE [LARGE SCALE GENOMIC DNA]</scope>
    <source>
        <tissue evidence="2">Taproot</tissue>
    </source>
</reference>
<evidence type="ECO:0000313" key="3">
    <source>
        <dbReference type="Proteomes" id="UP000035740"/>
    </source>
</evidence>
<evidence type="ECO:0000259" key="1">
    <source>
        <dbReference type="Pfam" id="PF14244"/>
    </source>
</evidence>
<dbReference type="Pfam" id="PF14244">
    <property type="entry name" value="Retrotran_gag_3"/>
    <property type="match status" value="1"/>
</dbReference>
<gene>
    <name evidence="2" type="ORF">BVRB_019060</name>
</gene>
<protein>
    <recommendedName>
        <fullName evidence="1">Retrotransposon Copia-like N-terminal domain-containing protein</fullName>
    </recommendedName>
</protein>
<keyword evidence="3" id="KW-1185">Reference proteome</keyword>
<dbReference type="OrthoDB" id="5544992at2759"/>
<dbReference type="EMBL" id="KQ128426">
    <property type="protein sequence ID" value="KMS64559.1"/>
    <property type="molecule type" value="Genomic_DNA"/>
</dbReference>
<dbReference type="OMA" id="WILITIK"/>
<evidence type="ECO:0000313" key="2">
    <source>
        <dbReference type="EMBL" id="KMS64559.1"/>
    </source>
</evidence>
<dbReference type="AlphaFoldDB" id="A0A0J7YLJ2"/>
<proteinExistence type="predicted"/>
<dbReference type="Proteomes" id="UP000035740">
    <property type="component" value="Unassembled WGS sequence"/>
</dbReference>
<dbReference type="PANTHER" id="PTHR37610">
    <property type="entry name" value="CCHC-TYPE DOMAIN-CONTAINING PROTEIN"/>
    <property type="match status" value="1"/>
</dbReference>
<dbReference type="Gramene" id="KMS64559">
    <property type="protein sequence ID" value="KMS64559"/>
    <property type="gene ID" value="BVRB_019060"/>
</dbReference>
<sequence>MVDDKSKAVDVTSPYYLHPASNTALVISPVVLRDANYGEWARSVYNAFKAHNKTGFIDGSIKPPTTPAELAQWVQVNSTLGAWIHNTLDAAIRSTVPLTDNVKDMWDDIKERFSIGNR</sequence>
<feature type="domain" description="Retrotransposon Copia-like N-terminal" evidence="1">
    <location>
        <begin position="18"/>
        <end position="64"/>
    </location>
</feature>
<name>A0A0J7YLJ2_BETVV</name>
<accession>A0A0J7YLJ2</accession>
<organism evidence="2 3">
    <name type="scientific">Beta vulgaris subsp. vulgaris</name>
    <name type="common">Beet</name>
    <dbReference type="NCBI Taxonomy" id="3555"/>
    <lineage>
        <taxon>Eukaryota</taxon>
        <taxon>Viridiplantae</taxon>
        <taxon>Streptophyta</taxon>
        <taxon>Embryophyta</taxon>
        <taxon>Tracheophyta</taxon>
        <taxon>Spermatophyta</taxon>
        <taxon>Magnoliopsida</taxon>
        <taxon>eudicotyledons</taxon>
        <taxon>Gunneridae</taxon>
        <taxon>Pentapetalae</taxon>
        <taxon>Caryophyllales</taxon>
        <taxon>Chenopodiaceae</taxon>
        <taxon>Betoideae</taxon>
        <taxon>Beta</taxon>
    </lineage>
</organism>
<dbReference type="InterPro" id="IPR029472">
    <property type="entry name" value="Copia-like_N"/>
</dbReference>